<gene>
    <name evidence="1" type="ORF">SAMN02745248_02429</name>
</gene>
<evidence type="ECO:0000313" key="1">
    <source>
        <dbReference type="EMBL" id="SHK38780.1"/>
    </source>
</evidence>
<accession>A0A1M6S252</accession>
<dbReference type="RefSeq" id="WP_178139268.1">
    <property type="nucleotide sequence ID" value="NZ_FRAD01000025.1"/>
</dbReference>
<dbReference type="Proteomes" id="UP000183952">
    <property type="component" value="Unassembled WGS sequence"/>
</dbReference>
<dbReference type="AlphaFoldDB" id="A0A1M6S252"/>
<dbReference type="EMBL" id="FRAD01000025">
    <property type="protein sequence ID" value="SHK38780.1"/>
    <property type="molecule type" value="Genomic_DNA"/>
</dbReference>
<protein>
    <submittedName>
        <fullName evidence="1">Uncharacterized protein</fullName>
    </submittedName>
</protein>
<keyword evidence="2" id="KW-1185">Reference proteome</keyword>
<organism evidence="1 2">
    <name type="scientific">Hathewaya proteolytica DSM 3090</name>
    <dbReference type="NCBI Taxonomy" id="1121331"/>
    <lineage>
        <taxon>Bacteria</taxon>
        <taxon>Bacillati</taxon>
        <taxon>Bacillota</taxon>
        <taxon>Clostridia</taxon>
        <taxon>Eubacteriales</taxon>
        <taxon>Clostridiaceae</taxon>
        <taxon>Hathewaya</taxon>
    </lineage>
</organism>
<proteinExistence type="predicted"/>
<dbReference type="STRING" id="1121331.SAMN02745248_02429"/>
<sequence length="52" mass="6453">MKIIDKVLDENEYTEEDLIEWKCPYFYGFERPTIEECHSMTCEQCWNREVEE</sequence>
<reference evidence="1 2" key="1">
    <citation type="submission" date="2016-11" db="EMBL/GenBank/DDBJ databases">
        <authorList>
            <person name="Jaros S."/>
            <person name="Januszkiewicz K."/>
            <person name="Wedrychowicz H."/>
        </authorList>
    </citation>
    <scope>NUCLEOTIDE SEQUENCE [LARGE SCALE GENOMIC DNA]</scope>
    <source>
        <strain evidence="1 2">DSM 3090</strain>
    </source>
</reference>
<evidence type="ECO:0000313" key="2">
    <source>
        <dbReference type="Proteomes" id="UP000183952"/>
    </source>
</evidence>
<name>A0A1M6S252_9CLOT</name>